<dbReference type="SUPFAM" id="SSF51905">
    <property type="entry name" value="FAD/NAD(P)-binding domain"/>
    <property type="match status" value="1"/>
</dbReference>
<keyword evidence="6" id="KW-0560">Oxidoreductase</keyword>
<keyword evidence="3" id="KW-0285">Flavoprotein</keyword>
<comment type="caution">
    <text evidence="6">The sequence shown here is derived from an EMBL/GenBank/DDBJ whole genome shotgun (WGS) entry which is preliminary data.</text>
</comment>
<sequence length="66" mass="7355">MVGLTAGVSPNIDFIKDTEIKTGRGVKVNRYLETNIPDVYAIGDCAEQQEGINQRRPIEAVWYTAE</sequence>
<evidence type="ECO:0000256" key="4">
    <source>
        <dbReference type="ARBA" id="ARBA00022827"/>
    </source>
</evidence>
<proteinExistence type="inferred from homology"/>
<gene>
    <name evidence="6" type="ORF">JCM19301_1384</name>
</gene>
<dbReference type="EMBL" id="BBNR01000006">
    <property type="protein sequence ID" value="GAL66840.1"/>
    <property type="molecule type" value="Genomic_DNA"/>
</dbReference>
<evidence type="ECO:0000256" key="3">
    <source>
        <dbReference type="ARBA" id="ARBA00022630"/>
    </source>
</evidence>
<evidence type="ECO:0000256" key="1">
    <source>
        <dbReference type="ARBA" id="ARBA00001974"/>
    </source>
</evidence>
<dbReference type="InterPro" id="IPR036188">
    <property type="entry name" value="FAD/NAD-bd_sf"/>
</dbReference>
<reference evidence="6 7" key="1">
    <citation type="journal article" date="2014" name="Genome Announc.">
        <title>Draft Genome Sequence of Marine Flavobacterium Jejuia pallidilutea Strain 11shimoA1 and Pigmentation Mutants.</title>
        <authorList>
            <person name="Takatani N."/>
            <person name="Nakanishi M."/>
            <person name="Meirelles P."/>
            <person name="Mino S."/>
            <person name="Suda W."/>
            <person name="Oshima K."/>
            <person name="Hattori M."/>
            <person name="Ohkuma M."/>
            <person name="Hosokawa M."/>
            <person name="Miyashita K."/>
            <person name="Thompson F.L."/>
            <person name="Niwa A."/>
            <person name="Sawabe T."/>
            <person name="Sawabe T."/>
        </authorList>
    </citation>
    <scope>NUCLEOTIDE SEQUENCE [LARGE SCALE GENOMIC DNA]</scope>
    <source>
        <strain evidence="6 7">JCM 19301</strain>
    </source>
</reference>
<dbReference type="InterPro" id="IPR050260">
    <property type="entry name" value="FAD-bd_OxRdtase"/>
</dbReference>
<evidence type="ECO:0000313" key="6">
    <source>
        <dbReference type="EMBL" id="GAL66840.1"/>
    </source>
</evidence>
<comment type="cofactor">
    <cofactor evidence="1">
        <name>FAD</name>
        <dbReference type="ChEBI" id="CHEBI:57692"/>
    </cofactor>
</comment>
<dbReference type="EC" id="1.7.1.4" evidence="6"/>
<dbReference type="InterPro" id="IPR023753">
    <property type="entry name" value="FAD/NAD-binding_dom"/>
</dbReference>
<feature type="domain" description="FAD/NAD(P)-binding" evidence="5">
    <location>
        <begin position="4"/>
        <end position="52"/>
    </location>
</feature>
<dbReference type="GO" id="GO:0008942">
    <property type="term" value="F:nitrite reductase [NAD(P)H] activity"/>
    <property type="evidence" value="ECO:0007669"/>
    <property type="project" value="UniProtKB-EC"/>
</dbReference>
<comment type="similarity">
    <text evidence="2">Belongs to the FAD-dependent oxidoreductase family.</text>
</comment>
<dbReference type="Proteomes" id="UP000029641">
    <property type="component" value="Unassembled WGS sequence"/>
</dbReference>
<name>A0A090VQ24_9FLAO</name>
<dbReference type="PANTHER" id="PTHR43429">
    <property type="entry name" value="PYRIDINE NUCLEOTIDE-DISULFIDE OXIDOREDUCTASE DOMAIN-CONTAINING"/>
    <property type="match status" value="1"/>
</dbReference>
<evidence type="ECO:0000256" key="2">
    <source>
        <dbReference type="ARBA" id="ARBA00006442"/>
    </source>
</evidence>
<keyword evidence="4" id="KW-0274">FAD</keyword>
<protein>
    <submittedName>
        <fullName evidence="6">Nitrite reductase probable [NAD(P)H] subunit</fullName>
        <ecNumber evidence="6">1.7.1.4</ecNumber>
    </submittedName>
</protein>
<evidence type="ECO:0000313" key="7">
    <source>
        <dbReference type="Proteomes" id="UP000029641"/>
    </source>
</evidence>
<dbReference type="AlphaFoldDB" id="A0A090VQ24"/>
<dbReference type="Gene3D" id="3.50.50.60">
    <property type="entry name" value="FAD/NAD(P)-binding domain"/>
    <property type="match status" value="1"/>
</dbReference>
<organism evidence="6 7">
    <name type="scientific">Jejuia pallidilutea</name>
    <dbReference type="NCBI Taxonomy" id="504487"/>
    <lineage>
        <taxon>Bacteria</taxon>
        <taxon>Pseudomonadati</taxon>
        <taxon>Bacteroidota</taxon>
        <taxon>Flavobacteriia</taxon>
        <taxon>Flavobacteriales</taxon>
        <taxon>Flavobacteriaceae</taxon>
        <taxon>Jejuia</taxon>
    </lineage>
</organism>
<evidence type="ECO:0000259" key="5">
    <source>
        <dbReference type="Pfam" id="PF07992"/>
    </source>
</evidence>
<dbReference type="Pfam" id="PF07992">
    <property type="entry name" value="Pyr_redox_2"/>
    <property type="match status" value="1"/>
</dbReference>
<dbReference type="PANTHER" id="PTHR43429:SF3">
    <property type="entry name" value="NITRITE REDUCTASE [NAD(P)H]"/>
    <property type="match status" value="1"/>
</dbReference>
<accession>A0A090VQ24</accession>